<keyword evidence="4" id="KW-1185">Reference proteome</keyword>
<evidence type="ECO:0000313" key="3">
    <source>
        <dbReference type="EMBL" id="SDD79800.1"/>
    </source>
</evidence>
<dbReference type="PROSITE" id="PS51257">
    <property type="entry name" value="PROKAR_LIPOPROTEIN"/>
    <property type="match status" value="1"/>
</dbReference>
<evidence type="ECO:0000256" key="1">
    <source>
        <dbReference type="SAM" id="SignalP"/>
    </source>
</evidence>
<dbReference type="OrthoDB" id="3628931at2"/>
<evidence type="ECO:0000259" key="2">
    <source>
        <dbReference type="Pfam" id="PF13845"/>
    </source>
</evidence>
<sequence length="162" mass="17245">MTGARGRRVARAGALLVVLPLALGACSGDDEEDGSVFSIKPGQCFLAPSEVEAQISDLERVDCRKEHDHEAYAVVPYRAPGEEADVDGSGEFPGDEALTKFADGACAEEFGGYVGVDYLDSSLFYTYLTPSPRSWQEDDRSVICLVTSAGTKLTGSVKGTKQ</sequence>
<organism evidence="3 4">
    <name type="scientific">Nocardioides lianchengensis</name>
    <dbReference type="NCBI Taxonomy" id="1045774"/>
    <lineage>
        <taxon>Bacteria</taxon>
        <taxon>Bacillati</taxon>
        <taxon>Actinomycetota</taxon>
        <taxon>Actinomycetes</taxon>
        <taxon>Propionibacteriales</taxon>
        <taxon>Nocardioidaceae</taxon>
        <taxon>Nocardioides</taxon>
    </lineage>
</organism>
<feature type="signal peptide" evidence="1">
    <location>
        <begin position="1"/>
        <end position="27"/>
    </location>
</feature>
<dbReference type="AlphaFoldDB" id="A0A1G6XNS0"/>
<dbReference type="STRING" id="1045774.SAMN05421872_11121"/>
<dbReference type="RefSeq" id="WP_090859694.1">
    <property type="nucleotide sequence ID" value="NZ_FMZM01000011.1"/>
</dbReference>
<dbReference type="EMBL" id="FMZM01000011">
    <property type="protein sequence ID" value="SDD79800.1"/>
    <property type="molecule type" value="Genomic_DNA"/>
</dbReference>
<keyword evidence="1" id="KW-0732">Signal</keyword>
<dbReference type="Proteomes" id="UP000199034">
    <property type="component" value="Unassembled WGS sequence"/>
</dbReference>
<accession>A0A1G6XNS0</accession>
<evidence type="ECO:0000313" key="4">
    <source>
        <dbReference type="Proteomes" id="UP000199034"/>
    </source>
</evidence>
<feature type="chain" id="PRO_5039340014" evidence="1">
    <location>
        <begin position="28"/>
        <end position="162"/>
    </location>
</feature>
<proteinExistence type="predicted"/>
<reference evidence="3 4" key="1">
    <citation type="submission" date="2016-10" db="EMBL/GenBank/DDBJ databases">
        <authorList>
            <person name="de Groot N.N."/>
        </authorList>
    </citation>
    <scope>NUCLEOTIDE SEQUENCE [LARGE SCALE GENOMIC DNA]</scope>
    <source>
        <strain evidence="3 4">CGMCC 4.6858</strain>
    </source>
</reference>
<dbReference type="InterPro" id="IPR026004">
    <property type="entry name" value="Septum_form"/>
</dbReference>
<protein>
    <submittedName>
        <fullName evidence="3">Septum formation</fullName>
    </submittedName>
</protein>
<dbReference type="Pfam" id="PF13845">
    <property type="entry name" value="Septum_form"/>
    <property type="match status" value="1"/>
</dbReference>
<feature type="domain" description="Septum formation-related" evidence="2">
    <location>
        <begin position="42"/>
        <end position="152"/>
    </location>
</feature>
<gene>
    <name evidence="3" type="ORF">SAMN05421872_11121</name>
</gene>
<name>A0A1G6XNS0_9ACTN</name>